<accession>C5FD15</accession>
<feature type="transmembrane region" description="Helical" evidence="9">
    <location>
        <begin position="406"/>
        <end position="428"/>
    </location>
</feature>
<dbReference type="OrthoDB" id="29661at2759"/>
<dbReference type="PANTHER" id="PTHR12174:SF23">
    <property type="entry name" value="MINOR HISTOCOMPATIBILITY ANTIGEN H13"/>
    <property type="match status" value="1"/>
</dbReference>
<dbReference type="PANTHER" id="PTHR12174">
    <property type="entry name" value="SIGNAL PEPTIDE PEPTIDASE"/>
    <property type="match status" value="1"/>
</dbReference>
<keyword evidence="5" id="KW-0256">Endoplasmic reticulum</keyword>
<dbReference type="STRING" id="554155.C5FD15"/>
<evidence type="ECO:0000313" key="10">
    <source>
        <dbReference type="EMBL" id="EEQ27699.1"/>
    </source>
</evidence>
<evidence type="ECO:0000256" key="2">
    <source>
        <dbReference type="ARBA" id="ARBA00006859"/>
    </source>
</evidence>
<feature type="compositionally biased region" description="Basic residues" evidence="8">
    <location>
        <begin position="602"/>
        <end position="612"/>
    </location>
</feature>
<sequence length="612" mass="68610">MHSLPSFTEAIDQLIVELALLKPLIPTYIHIILSTLFALYIGCHASLSRPSSARKGAKEHKEEDESDETFVQKMGGLEPSDAIMFPILSGVTLSGLYLLIKKFDPKYLSKILNWYFAHAGFIFGIVFIRDAITIFRSFIFPTRYWHRGTLWKANQEKQVFEAISSGSPSSDTRLSPLPGIFGAAYLPEPARSHLWRLRGASYQKMNFQAYIRSVVDLKFRFNLIDVLSIILSGVVVLFSIFGSRPWWLTNFLGFCFSYGALQFMSPTTFWTGTLILSSLFFYDIYFVFYTPMMVTVAKNLDIPIKLLFPRPPLPGKTVPSEAMLGLGDIVVPGMIIGLALRFDLYLHYLKKQSRQIQSDSSDDCRVEYRNVAGGWGERIWGCGLKLTDIPKEEEEYFQAKVFPKTYFNAGLVGYVIGIAATLLSMQLSRHPQPALLFLVPGVLISLWGTAFMKGDLNTMWSFSDEVEDEDSDEIEEDDKSETGDSLLKGLLNKMVGPEWTNRVMGPNAKNASNNNKPKCEDSDLVRLNGDENKVKGSSSKDEKPTKEKKPHPRSELISISISLPIEPEMNGRVGEEDKIVSETQSSTSPSPVIVAKEEGPPLKKRRGNGSVN</sequence>
<keyword evidence="4" id="KW-0378">Hydrolase</keyword>
<dbReference type="SMART" id="SM00730">
    <property type="entry name" value="PSN"/>
    <property type="match status" value="1"/>
</dbReference>
<dbReference type="Proteomes" id="UP000002035">
    <property type="component" value="Unassembled WGS sequence"/>
</dbReference>
<feature type="transmembrane region" description="Helical" evidence="9">
    <location>
        <begin position="221"/>
        <end position="241"/>
    </location>
</feature>
<evidence type="ECO:0000256" key="8">
    <source>
        <dbReference type="SAM" id="MobiDB-lite"/>
    </source>
</evidence>
<dbReference type="VEuPathDB" id="FungiDB:MCYG_00587"/>
<keyword evidence="11" id="KW-1185">Reference proteome</keyword>
<dbReference type="GeneID" id="9225708"/>
<keyword evidence="3 9" id="KW-0812">Transmembrane</keyword>
<evidence type="ECO:0000256" key="6">
    <source>
        <dbReference type="ARBA" id="ARBA00022989"/>
    </source>
</evidence>
<feature type="compositionally biased region" description="Basic and acidic residues" evidence="8">
    <location>
        <begin position="517"/>
        <end position="547"/>
    </location>
</feature>
<dbReference type="OMA" id="TFWTGTL"/>
<dbReference type="GO" id="GO:0006465">
    <property type="term" value="P:signal peptide processing"/>
    <property type="evidence" value="ECO:0007669"/>
    <property type="project" value="TreeGrafter"/>
</dbReference>
<dbReference type="Pfam" id="PF04258">
    <property type="entry name" value="Peptidase_A22B"/>
    <property type="match status" value="1"/>
</dbReference>
<feature type="transmembrane region" description="Helical" evidence="9">
    <location>
        <begin position="82"/>
        <end position="100"/>
    </location>
</feature>
<evidence type="ECO:0000256" key="5">
    <source>
        <dbReference type="ARBA" id="ARBA00022824"/>
    </source>
</evidence>
<dbReference type="GO" id="GO:0042500">
    <property type="term" value="F:aspartic endopeptidase activity, intramembrane cleaving"/>
    <property type="evidence" value="ECO:0007669"/>
    <property type="project" value="InterPro"/>
</dbReference>
<organism evidence="10 11">
    <name type="scientific">Arthroderma otae (strain ATCC MYA-4605 / CBS 113480)</name>
    <name type="common">Microsporum canis</name>
    <dbReference type="NCBI Taxonomy" id="554155"/>
    <lineage>
        <taxon>Eukaryota</taxon>
        <taxon>Fungi</taxon>
        <taxon>Dikarya</taxon>
        <taxon>Ascomycota</taxon>
        <taxon>Pezizomycotina</taxon>
        <taxon>Eurotiomycetes</taxon>
        <taxon>Eurotiomycetidae</taxon>
        <taxon>Onygenales</taxon>
        <taxon>Arthrodermataceae</taxon>
        <taxon>Microsporum</taxon>
    </lineage>
</organism>
<name>C5FD15_ARTOC</name>
<reference evidence="11" key="1">
    <citation type="journal article" date="2012" name="MBio">
        <title>Comparative genome analysis of Trichophyton rubrum and related dermatophytes reveals candidate genes involved in infection.</title>
        <authorList>
            <person name="Martinez D.A."/>
            <person name="Oliver B.G."/>
            <person name="Graeser Y."/>
            <person name="Goldberg J.M."/>
            <person name="Li W."/>
            <person name="Martinez-Rossi N.M."/>
            <person name="Monod M."/>
            <person name="Shelest E."/>
            <person name="Barton R.C."/>
            <person name="Birch E."/>
            <person name="Brakhage A.A."/>
            <person name="Chen Z."/>
            <person name="Gurr S.J."/>
            <person name="Heiman D."/>
            <person name="Heitman J."/>
            <person name="Kosti I."/>
            <person name="Rossi A."/>
            <person name="Saif S."/>
            <person name="Samalova M."/>
            <person name="Saunders C.W."/>
            <person name="Shea T."/>
            <person name="Summerbell R.C."/>
            <person name="Xu J."/>
            <person name="Young S."/>
            <person name="Zeng Q."/>
            <person name="Birren B.W."/>
            <person name="Cuomo C.A."/>
            <person name="White T.C."/>
        </authorList>
    </citation>
    <scope>NUCLEOTIDE SEQUENCE [LARGE SCALE GENOMIC DNA]</scope>
    <source>
        <strain evidence="11">ATCC MYA-4605 / CBS 113480</strain>
    </source>
</reference>
<dbReference type="RefSeq" id="XP_002850483.1">
    <property type="nucleotide sequence ID" value="XM_002850437.1"/>
</dbReference>
<comment type="similarity">
    <text evidence="2">Belongs to the peptidase A22B family.</text>
</comment>
<evidence type="ECO:0000313" key="11">
    <source>
        <dbReference type="Proteomes" id="UP000002035"/>
    </source>
</evidence>
<feature type="transmembrane region" description="Helical" evidence="9">
    <location>
        <begin position="434"/>
        <end position="452"/>
    </location>
</feature>
<feature type="compositionally biased region" description="Low complexity" evidence="8">
    <location>
        <begin position="506"/>
        <end position="516"/>
    </location>
</feature>
<dbReference type="eggNOG" id="KOG2443">
    <property type="taxonomic scope" value="Eukaryota"/>
</dbReference>
<feature type="transmembrane region" description="Helical" evidence="9">
    <location>
        <begin position="112"/>
        <end position="132"/>
    </location>
</feature>
<feature type="compositionally biased region" description="Low complexity" evidence="8">
    <location>
        <begin position="555"/>
        <end position="568"/>
    </location>
</feature>
<feature type="transmembrane region" description="Helical" evidence="9">
    <location>
        <begin position="28"/>
        <end position="47"/>
    </location>
</feature>
<dbReference type="HOGENOM" id="CLU_023799_1_0_1"/>
<evidence type="ECO:0000256" key="7">
    <source>
        <dbReference type="ARBA" id="ARBA00023136"/>
    </source>
</evidence>
<dbReference type="AlphaFoldDB" id="C5FD15"/>
<evidence type="ECO:0000256" key="4">
    <source>
        <dbReference type="ARBA" id="ARBA00022801"/>
    </source>
</evidence>
<gene>
    <name evidence="10" type="ORF">MCYG_00587</name>
</gene>
<dbReference type="InterPro" id="IPR007369">
    <property type="entry name" value="Peptidase_A22B_SPP"/>
</dbReference>
<feature type="region of interest" description="Disordered" evidence="8">
    <location>
        <begin position="498"/>
        <end position="612"/>
    </location>
</feature>
<protein>
    <submittedName>
        <fullName evidence="10">Minor histocompatibility antigen H13</fullName>
    </submittedName>
</protein>
<feature type="compositionally biased region" description="Polar residues" evidence="8">
    <location>
        <begin position="581"/>
        <end position="590"/>
    </location>
</feature>
<comment type="subcellular location">
    <subcellularLocation>
        <location evidence="1">Endoplasmic reticulum membrane</location>
        <topology evidence="1">Multi-pass membrane protein</topology>
    </subcellularLocation>
</comment>
<keyword evidence="7 9" id="KW-0472">Membrane</keyword>
<evidence type="ECO:0000256" key="9">
    <source>
        <dbReference type="SAM" id="Phobius"/>
    </source>
</evidence>
<feature type="transmembrane region" description="Helical" evidence="9">
    <location>
        <begin position="269"/>
        <end position="288"/>
    </location>
</feature>
<evidence type="ECO:0000256" key="3">
    <source>
        <dbReference type="ARBA" id="ARBA00022692"/>
    </source>
</evidence>
<dbReference type="InterPro" id="IPR006639">
    <property type="entry name" value="Preselin/SPP"/>
</dbReference>
<evidence type="ECO:0000256" key="1">
    <source>
        <dbReference type="ARBA" id="ARBA00004477"/>
    </source>
</evidence>
<dbReference type="GO" id="GO:0098554">
    <property type="term" value="C:cytoplasmic side of endoplasmic reticulum membrane"/>
    <property type="evidence" value="ECO:0007669"/>
    <property type="project" value="TreeGrafter"/>
</dbReference>
<dbReference type="GO" id="GO:0098553">
    <property type="term" value="C:lumenal side of endoplasmic reticulum membrane"/>
    <property type="evidence" value="ECO:0007669"/>
    <property type="project" value="TreeGrafter"/>
</dbReference>
<dbReference type="EMBL" id="DS995701">
    <property type="protein sequence ID" value="EEQ27699.1"/>
    <property type="molecule type" value="Genomic_DNA"/>
</dbReference>
<keyword evidence="6 9" id="KW-1133">Transmembrane helix</keyword>
<proteinExistence type="inferred from homology"/>
<dbReference type="GO" id="GO:0033619">
    <property type="term" value="P:membrane protein proteolysis"/>
    <property type="evidence" value="ECO:0007669"/>
    <property type="project" value="TreeGrafter"/>
</dbReference>